<organism evidence="2">
    <name type="scientific">Homalodisca liturata</name>
    <dbReference type="NCBI Taxonomy" id="320908"/>
    <lineage>
        <taxon>Eukaryota</taxon>
        <taxon>Metazoa</taxon>
        <taxon>Ecdysozoa</taxon>
        <taxon>Arthropoda</taxon>
        <taxon>Hexapoda</taxon>
        <taxon>Insecta</taxon>
        <taxon>Pterygota</taxon>
        <taxon>Neoptera</taxon>
        <taxon>Paraneoptera</taxon>
        <taxon>Hemiptera</taxon>
        <taxon>Auchenorrhyncha</taxon>
        <taxon>Membracoidea</taxon>
        <taxon>Cicadellidae</taxon>
        <taxon>Cicadellinae</taxon>
        <taxon>Proconiini</taxon>
        <taxon>Homalodisca</taxon>
    </lineage>
</organism>
<keyword evidence="1" id="KW-0472">Membrane</keyword>
<feature type="non-terminal residue" evidence="2">
    <location>
        <position position="1"/>
    </location>
</feature>
<sequence>TLYVVKAVIITDMTYFQFVKTNQISNFRLIIVLLLLFRRRKNKTSKPENVGLLTEKVQSTSKSSKVNVCSERTNILKSDEDKNVENIEVPLTTSFESQVSPQLINSETIDEV</sequence>
<reference evidence="2" key="1">
    <citation type="submission" date="2015-11" db="EMBL/GenBank/DDBJ databases">
        <title>De novo transcriptome assembly of four potential Pierce s Disease insect vectors from Arizona vineyards.</title>
        <authorList>
            <person name="Tassone E.E."/>
        </authorList>
    </citation>
    <scope>NUCLEOTIDE SEQUENCE</scope>
</reference>
<keyword evidence="1" id="KW-1133">Transmembrane helix</keyword>
<feature type="transmembrane region" description="Helical" evidence="1">
    <location>
        <begin position="15"/>
        <end position="37"/>
    </location>
</feature>
<dbReference type="AlphaFoldDB" id="A0A1B6JFC8"/>
<proteinExistence type="predicted"/>
<name>A0A1B6JFC8_9HEMI</name>
<dbReference type="EMBL" id="GECU01009827">
    <property type="protein sequence ID" value="JAS97879.1"/>
    <property type="molecule type" value="Transcribed_RNA"/>
</dbReference>
<evidence type="ECO:0000256" key="1">
    <source>
        <dbReference type="SAM" id="Phobius"/>
    </source>
</evidence>
<feature type="non-terminal residue" evidence="2">
    <location>
        <position position="112"/>
    </location>
</feature>
<gene>
    <name evidence="2" type="ORF">g.114</name>
</gene>
<accession>A0A1B6JFC8</accession>
<protein>
    <submittedName>
        <fullName evidence="2">Uncharacterized protein</fullName>
    </submittedName>
</protein>
<evidence type="ECO:0000313" key="2">
    <source>
        <dbReference type="EMBL" id="JAS97879.1"/>
    </source>
</evidence>
<keyword evidence="1" id="KW-0812">Transmembrane</keyword>